<keyword evidence="3" id="KW-1185">Reference proteome</keyword>
<comment type="caution">
    <text evidence="2">The sequence shown here is derived from an EMBL/GenBank/DDBJ whole genome shotgun (WGS) entry which is preliminary data.</text>
</comment>
<evidence type="ECO:0000313" key="2">
    <source>
        <dbReference type="EMBL" id="GAA3556018.1"/>
    </source>
</evidence>
<accession>A0ABP6WSV5</accession>
<evidence type="ECO:0000313" key="3">
    <source>
        <dbReference type="Proteomes" id="UP001501222"/>
    </source>
</evidence>
<gene>
    <name evidence="2" type="ORF">GCM10022235_25080</name>
</gene>
<dbReference type="Proteomes" id="UP001501222">
    <property type="component" value="Unassembled WGS sequence"/>
</dbReference>
<feature type="chain" id="PRO_5047436408" evidence="1">
    <location>
        <begin position="29"/>
        <end position="169"/>
    </location>
</feature>
<keyword evidence="1" id="KW-0732">Signal</keyword>
<feature type="signal peptide" evidence="1">
    <location>
        <begin position="1"/>
        <end position="28"/>
    </location>
</feature>
<dbReference type="RefSeq" id="WP_344840409.1">
    <property type="nucleotide sequence ID" value="NZ_BAABAA010000002.1"/>
</dbReference>
<dbReference type="EMBL" id="BAABAA010000002">
    <property type="protein sequence ID" value="GAA3556018.1"/>
    <property type="molecule type" value="Genomic_DNA"/>
</dbReference>
<sequence length="169" mass="18055">MKKKLLVALSTFALPVGLLSAAALPAEAAGGPIKHAQACEALGYKSVVGVIALRKDGFGNKIGELRTMSLSKSGAGKNKWCTYLKKTDKTVGNQNVVRLKVQVLTKSAGKYSTKSASLTETVRYYSSSFTYTSLERSAGTRHKTLLHLETGMKSASSSTWYTTAWTIAG</sequence>
<organism evidence="2 3">
    <name type="scientific">Kribbella ginsengisoli</name>
    <dbReference type="NCBI Taxonomy" id="363865"/>
    <lineage>
        <taxon>Bacteria</taxon>
        <taxon>Bacillati</taxon>
        <taxon>Actinomycetota</taxon>
        <taxon>Actinomycetes</taxon>
        <taxon>Propionibacteriales</taxon>
        <taxon>Kribbellaceae</taxon>
        <taxon>Kribbella</taxon>
    </lineage>
</organism>
<protein>
    <submittedName>
        <fullName evidence="2">Uncharacterized protein</fullName>
    </submittedName>
</protein>
<name>A0ABP6WSV5_9ACTN</name>
<proteinExistence type="predicted"/>
<reference evidence="3" key="1">
    <citation type="journal article" date="2019" name="Int. J. Syst. Evol. Microbiol.">
        <title>The Global Catalogue of Microorganisms (GCM) 10K type strain sequencing project: providing services to taxonomists for standard genome sequencing and annotation.</title>
        <authorList>
            <consortium name="The Broad Institute Genomics Platform"/>
            <consortium name="The Broad Institute Genome Sequencing Center for Infectious Disease"/>
            <person name="Wu L."/>
            <person name="Ma J."/>
        </authorList>
    </citation>
    <scope>NUCLEOTIDE SEQUENCE [LARGE SCALE GENOMIC DNA]</scope>
    <source>
        <strain evidence="3">JCM 16928</strain>
    </source>
</reference>
<evidence type="ECO:0000256" key="1">
    <source>
        <dbReference type="SAM" id="SignalP"/>
    </source>
</evidence>